<evidence type="ECO:0000256" key="4">
    <source>
        <dbReference type="ARBA" id="ARBA00022797"/>
    </source>
</evidence>
<protein>
    <submittedName>
        <fullName evidence="11">IPB-dioxygenase, ISP large subunit (IpbA1)</fullName>
    </submittedName>
</protein>
<dbReference type="GO" id="GO:0051213">
    <property type="term" value="F:dioxygenase activity"/>
    <property type="evidence" value="ECO:0007669"/>
    <property type="project" value="UniProtKB-KW"/>
</dbReference>
<keyword evidence="7" id="KW-0408">Iron</keyword>
<dbReference type="InterPro" id="IPR036922">
    <property type="entry name" value="Rieske_2Fe-2S_sf"/>
</dbReference>
<evidence type="ECO:0000256" key="2">
    <source>
        <dbReference type="ARBA" id="ARBA00022714"/>
    </source>
</evidence>
<evidence type="ECO:0000259" key="10">
    <source>
        <dbReference type="PROSITE" id="PS51296"/>
    </source>
</evidence>
<keyword evidence="3" id="KW-0479">Metal-binding</keyword>
<comment type="similarity">
    <text evidence="1">Belongs to the bacterial ring-hydroxylating dioxygenase alpha subunit family.</text>
</comment>
<dbReference type="AlphaFoldDB" id="A0A126SY44"/>
<dbReference type="InterPro" id="IPR017941">
    <property type="entry name" value="Rieske_2Fe-2S"/>
</dbReference>
<dbReference type="SUPFAM" id="SSF55961">
    <property type="entry name" value="Bet v1-like"/>
    <property type="match status" value="1"/>
</dbReference>
<evidence type="ECO:0000256" key="9">
    <source>
        <dbReference type="ARBA" id="ARBA00023027"/>
    </source>
</evidence>
<dbReference type="Pfam" id="PF00355">
    <property type="entry name" value="Rieske"/>
    <property type="match status" value="1"/>
</dbReference>
<dbReference type="SUPFAM" id="SSF50022">
    <property type="entry name" value="ISP domain"/>
    <property type="match status" value="1"/>
</dbReference>
<evidence type="ECO:0000256" key="5">
    <source>
        <dbReference type="ARBA" id="ARBA00022964"/>
    </source>
</evidence>
<dbReference type="CDD" id="cd08881">
    <property type="entry name" value="RHO_alpha_C_NDO-like"/>
    <property type="match status" value="1"/>
</dbReference>
<feature type="domain" description="Rieske" evidence="10">
    <location>
        <begin position="39"/>
        <end position="149"/>
    </location>
</feature>
<reference evidence="11" key="1">
    <citation type="journal article" date="2016" name="Appl. Environ. Microbiol.">
        <title>Functional Metagenomics of a Biostimulated Petroleum-Contaminated Soil Reveals an Extraordinary Diversity of Extradiol Dioxygenases.</title>
        <authorList>
            <person name="Terron-Gonzalez L."/>
            <person name="Martin-Cabello G."/>
            <person name="Ferrer M."/>
            <person name="Santero E."/>
        </authorList>
    </citation>
    <scope>NUCLEOTIDE SEQUENCE</scope>
</reference>
<dbReference type="EMBL" id="KU144973">
    <property type="protein sequence ID" value="AMK59219.1"/>
    <property type="molecule type" value="Genomic_DNA"/>
</dbReference>
<dbReference type="PROSITE" id="PS00570">
    <property type="entry name" value="RING_HYDROXYL_ALPHA"/>
    <property type="match status" value="1"/>
</dbReference>
<dbReference type="InterPro" id="IPR015881">
    <property type="entry name" value="ARHD_Rieske_2Fe_2S"/>
</dbReference>
<sequence length="425" mass="48485">MAKWDELIDLERKTVSPRVFTDPEVYREEQECVFGQSWLYVAHESQIPRPGDFVTNYMGEEPILVCRDSTGRVRVFLNSCRHRGMRVCRVDAGNARLFQCPYHSWTYDIQGRLVGVPQYQESYYGELKREEWGLLETPRVESYRGLIFASFAENIEDLVAYLGDFAWYLDVLLNRTAGGWEMLPGVHKWQLRGNWKLGAEQFGGDNYHAGAAHESMARLGLIPPGKTSGDQPWVRDFEVRTEKGHGWINLAIPDPPDIAQALGDYPAQLQAQARQRLSPAQSELVGSVYVGTIFPNFSLISFVGFLSFRLWQPRGPNRMEVWSWGLVERDAPPAARDLARQMQILTFSSSGIFEQDDGEMWGECTEVMGGAYRRRFPLNYQMGAGHGRRDPEKPGVIHPPSTEIGVFGFYERWRALMGEGMERKG</sequence>
<evidence type="ECO:0000256" key="8">
    <source>
        <dbReference type="ARBA" id="ARBA00023014"/>
    </source>
</evidence>
<dbReference type="InterPro" id="IPR043266">
    <property type="entry name" value="RHO_NdoB-like_C"/>
</dbReference>
<evidence type="ECO:0000256" key="1">
    <source>
        <dbReference type="ARBA" id="ARBA00008751"/>
    </source>
</evidence>
<dbReference type="Pfam" id="PF00848">
    <property type="entry name" value="Ring_hydroxyl_A"/>
    <property type="match status" value="1"/>
</dbReference>
<proteinExistence type="inferred from homology"/>
<keyword evidence="6" id="KW-0560">Oxidoreductase</keyword>
<keyword evidence="5 11" id="KW-0223">Dioxygenase</keyword>
<organism evidence="11">
    <name type="scientific">uncultured bacterium UPO45</name>
    <dbReference type="NCBI Taxonomy" id="1776970"/>
    <lineage>
        <taxon>Bacteria</taxon>
        <taxon>environmental samples</taxon>
    </lineage>
</organism>
<evidence type="ECO:0000256" key="7">
    <source>
        <dbReference type="ARBA" id="ARBA00023004"/>
    </source>
</evidence>
<dbReference type="PROSITE" id="PS51296">
    <property type="entry name" value="RIESKE"/>
    <property type="match status" value="1"/>
</dbReference>
<keyword evidence="9" id="KW-0520">NAD</keyword>
<dbReference type="Gene3D" id="2.102.10.10">
    <property type="entry name" value="Rieske [2Fe-2S] iron-sulphur domain"/>
    <property type="match status" value="1"/>
</dbReference>
<evidence type="ECO:0000313" key="11">
    <source>
        <dbReference type="EMBL" id="AMK59219.1"/>
    </source>
</evidence>
<dbReference type="InterPro" id="IPR001663">
    <property type="entry name" value="Rng_hydr_dOase-A"/>
</dbReference>
<keyword evidence="2" id="KW-0001">2Fe-2S</keyword>
<dbReference type="PANTHER" id="PTHR43756">
    <property type="entry name" value="CHOLINE MONOOXYGENASE, CHLOROPLASTIC"/>
    <property type="match status" value="1"/>
</dbReference>
<evidence type="ECO:0000256" key="3">
    <source>
        <dbReference type="ARBA" id="ARBA00022723"/>
    </source>
</evidence>
<dbReference type="GO" id="GO:0005506">
    <property type="term" value="F:iron ion binding"/>
    <property type="evidence" value="ECO:0007669"/>
    <property type="project" value="InterPro"/>
</dbReference>
<keyword evidence="4" id="KW-0058">Aromatic hydrocarbons catabolism</keyword>
<dbReference type="PRINTS" id="PR00090">
    <property type="entry name" value="RNGDIOXGNASE"/>
</dbReference>
<dbReference type="InterPro" id="IPR015879">
    <property type="entry name" value="Ring_hydroxy_dOase_asu_C_dom"/>
</dbReference>
<dbReference type="GO" id="GO:0051537">
    <property type="term" value="F:2 iron, 2 sulfur cluster binding"/>
    <property type="evidence" value="ECO:0007669"/>
    <property type="project" value="UniProtKB-KW"/>
</dbReference>
<dbReference type="PANTHER" id="PTHR43756:SF1">
    <property type="entry name" value="3-PHENYLPROPIONATE_CINNAMIC ACID DIOXYGENASE SUBUNIT ALPHA"/>
    <property type="match status" value="1"/>
</dbReference>
<name>A0A126SY44_9BACT</name>
<keyword evidence="8" id="KW-0411">Iron-sulfur</keyword>
<evidence type="ECO:0000256" key="6">
    <source>
        <dbReference type="ARBA" id="ARBA00023002"/>
    </source>
</evidence>
<dbReference type="Gene3D" id="3.90.380.10">
    <property type="entry name" value="Naphthalene 1,2-dioxygenase Alpha Subunit, Chain A, domain 1"/>
    <property type="match status" value="1"/>
</dbReference>
<accession>A0A126SY44</accession>